<dbReference type="Proteomes" id="UP000054538">
    <property type="component" value="Unassembled WGS sequence"/>
</dbReference>
<evidence type="ECO:0000313" key="1">
    <source>
        <dbReference type="EMBL" id="KIK95540.1"/>
    </source>
</evidence>
<reference evidence="2" key="2">
    <citation type="submission" date="2015-01" db="EMBL/GenBank/DDBJ databases">
        <title>Evolutionary Origins and Diversification of the Mycorrhizal Mutualists.</title>
        <authorList>
            <consortium name="DOE Joint Genome Institute"/>
            <consortium name="Mycorrhizal Genomics Consortium"/>
            <person name="Kohler A."/>
            <person name="Kuo A."/>
            <person name="Nagy L.G."/>
            <person name="Floudas D."/>
            <person name="Copeland A."/>
            <person name="Barry K.W."/>
            <person name="Cichocki N."/>
            <person name="Veneault-Fourrey C."/>
            <person name="LaButti K."/>
            <person name="Lindquist E.A."/>
            <person name="Lipzen A."/>
            <person name="Lundell T."/>
            <person name="Morin E."/>
            <person name="Murat C."/>
            <person name="Riley R."/>
            <person name="Ohm R."/>
            <person name="Sun H."/>
            <person name="Tunlid A."/>
            <person name="Henrissat B."/>
            <person name="Grigoriev I.V."/>
            <person name="Hibbett D.S."/>
            <person name="Martin F."/>
        </authorList>
    </citation>
    <scope>NUCLEOTIDE SEQUENCE [LARGE SCALE GENOMIC DNA]</scope>
    <source>
        <strain evidence="2">Ve08.2h10</strain>
    </source>
</reference>
<dbReference type="InParanoid" id="A0A0D0E988"/>
<name>A0A0D0E988_9AGAM</name>
<evidence type="ECO:0000313" key="2">
    <source>
        <dbReference type="Proteomes" id="UP000054538"/>
    </source>
</evidence>
<gene>
    <name evidence="1" type="ORF">PAXRUDRAFT_374783</name>
</gene>
<dbReference type="HOGENOM" id="CLU_1415596_0_0_1"/>
<proteinExistence type="predicted"/>
<dbReference type="AlphaFoldDB" id="A0A0D0E988"/>
<accession>A0A0D0E988</accession>
<keyword evidence="2" id="KW-1185">Reference proteome</keyword>
<reference evidence="1 2" key="1">
    <citation type="submission" date="2014-04" db="EMBL/GenBank/DDBJ databases">
        <authorList>
            <consortium name="DOE Joint Genome Institute"/>
            <person name="Kuo A."/>
            <person name="Kohler A."/>
            <person name="Jargeat P."/>
            <person name="Nagy L.G."/>
            <person name="Floudas D."/>
            <person name="Copeland A."/>
            <person name="Barry K.W."/>
            <person name="Cichocki N."/>
            <person name="Veneault-Fourrey C."/>
            <person name="LaButti K."/>
            <person name="Lindquist E.A."/>
            <person name="Lipzen A."/>
            <person name="Lundell T."/>
            <person name="Morin E."/>
            <person name="Murat C."/>
            <person name="Sun H."/>
            <person name="Tunlid A."/>
            <person name="Henrissat B."/>
            <person name="Grigoriev I.V."/>
            <person name="Hibbett D.S."/>
            <person name="Martin F."/>
            <person name="Nordberg H.P."/>
            <person name="Cantor M.N."/>
            <person name="Hua S.X."/>
        </authorList>
    </citation>
    <scope>NUCLEOTIDE SEQUENCE [LARGE SCALE GENOMIC DNA]</scope>
    <source>
        <strain evidence="1 2">Ve08.2h10</strain>
    </source>
</reference>
<sequence>MNNKSTWMKGSAPVIPWHSKRRDCLCQHLEDEPSTGRLSGSSGGVKIMPDNGCFQLRTHGPIGILPFVFEMVELQGDSRIKKPAAESCDRKNLTLNNHSAMQSAKRLRKNLCLRSVLSVRYDMDSPLRIFPSGLAWAAGPHARSQPCATVIGAESEGSVACPVGNGSVVRRPLRLGYEYTGLISKVCTCLLC</sequence>
<protein>
    <submittedName>
        <fullName evidence="1">Uncharacterized protein</fullName>
    </submittedName>
</protein>
<dbReference type="EMBL" id="KN825035">
    <property type="protein sequence ID" value="KIK95540.1"/>
    <property type="molecule type" value="Genomic_DNA"/>
</dbReference>
<organism evidence="1 2">
    <name type="scientific">Paxillus rubicundulus Ve08.2h10</name>
    <dbReference type="NCBI Taxonomy" id="930991"/>
    <lineage>
        <taxon>Eukaryota</taxon>
        <taxon>Fungi</taxon>
        <taxon>Dikarya</taxon>
        <taxon>Basidiomycota</taxon>
        <taxon>Agaricomycotina</taxon>
        <taxon>Agaricomycetes</taxon>
        <taxon>Agaricomycetidae</taxon>
        <taxon>Boletales</taxon>
        <taxon>Paxilineae</taxon>
        <taxon>Paxillaceae</taxon>
        <taxon>Paxillus</taxon>
    </lineage>
</organism>